<name>A0A1B7MLE5_9AGAM</name>
<dbReference type="InParanoid" id="A0A1B7MLE5"/>
<feature type="region of interest" description="Disordered" evidence="1">
    <location>
        <begin position="245"/>
        <end position="264"/>
    </location>
</feature>
<accession>A0A1B7MLE5</accession>
<organism evidence="2 3">
    <name type="scientific">Rhizopogon vinicolor AM-OR11-026</name>
    <dbReference type="NCBI Taxonomy" id="1314800"/>
    <lineage>
        <taxon>Eukaryota</taxon>
        <taxon>Fungi</taxon>
        <taxon>Dikarya</taxon>
        <taxon>Basidiomycota</taxon>
        <taxon>Agaricomycotina</taxon>
        <taxon>Agaricomycetes</taxon>
        <taxon>Agaricomycetidae</taxon>
        <taxon>Boletales</taxon>
        <taxon>Suillineae</taxon>
        <taxon>Rhizopogonaceae</taxon>
        <taxon>Rhizopogon</taxon>
    </lineage>
</organism>
<keyword evidence="3" id="KW-1185">Reference proteome</keyword>
<dbReference type="Proteomes" id="UP000092154">
    <property type="component" value="Unassembled WGS sequence"/>
</dbReference>
<proteinExistence type="predicted"/>
<evidence type="ECO:0000256" key="1">
    <source>
        <dbReference type="SAM" id="MobiDB-lite"/>
    </source>
</evidence>
<evidence type="ECO:0000313" key="2">
    <source>
        <dbReference type="EMBL" id="OAX33399.1"/>
    </source>
</evidence>
<reference evidence="2 3" key="1">
    <citation type="submission" date="2016-06" db="EMBL/GenBank/DDBJ databases">
        <title>Comparative genomics of the ectomycorrhizal sister species Rhizopogon vinicolor and Rhizopogon vesiculosus (Basidiomycota: Boletales) reveals a divergence of the mating type B locus.</title>
        <authorList>
            <consortium name="DOE Joint Genome Institute"/>
            <person name="Mujic A.B."/>
            <person name="Kuo A."/>
            <person name="Tritt A."/>
            <person name="Lipzen A."/>
            <person name="Chen C."/>
            <person name="Johnson J."/>
            <person name="Sharma A."/>
            <person name="Barry K."/>
            <person name="Grigoriev I.V."/>
            <person name="Spatafora J.W."/>
        </authorList>
    </citation>
    <scope>NUCLEOTIDE SEQUENCE [LARGE SCALE GENOMIC DNA]</scope>
    <source>
        <strain evidence="2 3">AM-OR11-026</strain>
    </source>
</reference>
<sequence>MAASSQCIVRFSEAWDDNDIIPPGMNISLTCEFQNASLTINLWHLDEKKIRMLKTLHADDIDVLARDRHRVNRDHALQLPYDEQDTEMATDHQSVYDMEIECTKITDKGPTEAGRSEWDRISSAVQARCQQQTFDLFWGKNMTEDSEPQMTTLNFPLFWDKQDEGGEPPTAAVEEDSGPLAFPSFPLFWESQAKENESGRPLGEDDKKTERTAEEGTFCIALHGDMREDGEPPTPNFPLFWDKQTEGGEPPTADVEQDSGPLALPSFPLFWESQAKDESRWPLGEGDCTIENTAEDAVREDCNVPVHTWEASDCGNI</sequence>
<evidence type="ECO:0000313" key="3">
    <source>
        <dbReference type="Proteomes" id="UP000092154"/>
    </source>
</evidence>
<dbReference type="AlphaFoldDB" id="A0A1B7MLE5"/>
<dbReference type="OrthoDB" id="10496400at2759"/>
<protein>
    <submittedName>
        <fullName evidence="2">Uncharacterized protein</fullName>
    </submittedName>
</protein>
<dbReference type="EMBL" id="KV448776">
    <property type="protein sequence ID" value="OAX33399.1"/>
    <property type="molecule type" value="Genomic_DNA"/>
</dbReference>
<gene>
    <name evidence="2" type="ORF">K503DRAFT_786527</name>
</gene>
<feature type="region of interest" description="Disordered" evidence="1">
    <location>
        <begin position="194"/>
        <end position="213"/>
    </location>
</feature>